<protein>
    <submittedName>
        <fullName evidence="2">Uncharacterized protein</fullName>
    </submittedName>
</protein>
<accession>A0A016U1E5</accession>
<evidence type="ECO:0000313" key="3">
    <source>
        <dbReference type="Proteomes" id="UP000024635"/>
    </source>
</evidence>
<dbReference type="Proteomes" id="UP000024635">
    <property type="component" value="Unassembled WGS sequence"/>
</dbReference>
<keyword evidence="3" id="KW-1185">Reference proteome</keyword>
<evidence type="ECO:0000313" key="2">
    <source>
        <dbReference type="EMBL" id="EYC08821.1"/>
    </source>
</evidence>
<reference evidence="3" key="1">
    <citation type="journal article" date="2015" name="Nat. Genet.">
        <title>The genome and transcriptome of the zoonotic hookworm Ancylostoma ceylanicum identify infection-specific gene families.</title>
        <authorList>
            <person name="Schwarz E.M."/>
            <person name="Hu Y."/>
            <person name="Antoshechkin I."/>
            <person name="Miller M.M."/>
            <person name="Sternberg P.W."/>
            <person name="Aroian R.V."/>
        </authorList>
    </citation>
    <scope>NUCLEOTIDE SEQUENCE</scope>
    <source>
        <strain evidence="3">HY135</strain>
    </source>
</reference>
<comment type="caution">
    <text evidence="2">The sequence shown here is derived from an EMBL/GenBank/DDBJ whole genome shotgun (WGS) entry which is preliminary data.</text>
</comment>
<feature type="region of interest" description="Disordered" evidence="1">
    <location>
        <begin position="108"/>
        <end position="171"/>
    </location>
</feature>
<organism evidence="2 3">
    <name type="scientific">Ancylostoma ceylanicum</name>
    <dbReference type="NCBI Taxonomy" id="53326"/>
    <lineage>
        <taxon>Eukaryota</taxon>
        <taxon>Metazoa</taxon>
        <taxon>Ecdysozoa</taxon>
        <taxon>Nematoda</taxon>
        <taxon>Chromadorea</taxon>
        <taxon>Rhabditida</taxon>
        <taxon>Rhabditina</taxon>
        <taxon>Rhabditomorpha</taxon>
        <taxon>Strongyloidea</taxon>
        <taxon>Ancylostomatidae</taxon>
        <taxon>Ancylostomatinae</taxon>
        <taxon>Ancylostoma</taxon>
    </lineage>
</organism>
<name>A0A016U1E5_9BILA</name>
<sequence length="239" mass="26507">MNKFSRESLTMLASAMRIAYFSHLGRHDEKYGAWSRDRHHNDTIESVAADEGSAAVLLLWEPMLLSSHPGIFPEPEQDYVLQRVLNSKPCRCFWFRVDQIEKLRILPGTDGSDSSDEPLTSPPGCTVCGRVRRSRRSRSGGGGGGRSRGVRYRGNHRTTAAAHQRSTRYPHSGGAASPAFTCTLALPSICAIDAKKTTHSRTMHPLMTSVLAQRQLNAAGQLFTLSDYDVITDLVRYFV</sequence>
<evidence type="ECO:0000256" key="1">
    <source>
        <dbReference type="SAM" id="MobiDB-lite"/>
    </source>
</evidence>
<dbReference type="OrthoDB" id="5869902at2759"/>
<proteinExistence type="predicted"/>
<gene>
    <name evidence="2" type="primary">Acey_s0064.g3546</name>
    <name evidence="2" type="ORF">Y032_0064g3546</name>
</gene>
<dbReference type="AlphaFoldDB" id="A0A016U1E5"/>
<dbReference type="EMBL" id="JARK01001400">
    <property type="protein sequence ID" value="EYC08821.1"/>
    <property type="molecule type" value="Genomic_DNA"/>
</dbReference>